<keyword evidence="1" id="KW-0472">Membrane</keyword>
<name>A0A372DNE3_9GAMM</name>
<evidence type="ECO:0000313" key="3">
    <source>
        <dbReference type="Proteomes" id="UP000262917"/>
    </source>
</evidence>
<dbReference type="Proteomes" id="UP000262917">
    <property type="component" value="Unassembled WGS sequence"/>
</dbReference>
<keyword evidence="1" id="KW-0812">Transmembrane</keyword>
<keyword evidence="3" id="KW-1185">Reference proteome</keyword>
<gene>
    <name evidence="2" type="primary">pilV</name>
    <name evidence="2" type="ORF">D0Y53_05035</name>
</gene>
<evidence type="ECO:0000313" key="2">
    <source>
        <dbReference type="EMBL" id="RFP61101.1"/>
    </source>
</evidence>
<dbReference type="RefSeq" id="WP_117202127.1">
    <property type="nucleotide sequence ID" value="NZ_JBHTBK010000009.1"/>
</dbReference>
<evidence type="ECO:0000256" key="1">
    <source>
        <dbReference type="SAM" id="Phobius"/>
    </source>
</evidence>
<accession>A0A372DNE3</accession>
<dbReference type="AlphaFoldDB" id="A0A372DNE3"/>
<reference evidence="2 3" key="1">
    <citation type="submission" date="2018-08" db="EMBL/GenBank/DDBJ databases">
        <title>Lysobacter weifangensis sp. nov., a new member of the family 'Xanthomonadaceae', isolated from soil in a farmland.</title>
        <authorList>
            <person name="Zhao H."/>
        </authorList>
    </citation>
    <scope>NUCLEOTIDE SEQUENCE [LARGE SCALE GENOMIC DNA]</scope>
    <source>
        <strain evidence="2 3">WF-2</strain>
    </source>
</reference>
<keyword evidence="1" id="KW-1133">Transmembrane helix</keyword>
<dbReference type="OrthoDB" id="5298127at2"/>
<dbReference type="InterPro" id="IPR012902">
    <property type="entry name" value="N_methyl_site"/>
</dbReference>
<dbReference type="InterPro" id="IPR013362">
    <property type="entry name" value="Pilus_4_PilV"/>
</dbReference>
<protein>
    <submittedName>
        <fullName evidence="2">Type IV pilus modification protein PilV</fullName>
    </submittedName>
</protein>
<feature type="transmembrane region" description="Helical" evidence="1">
    <location>
        <begin position="12"/>
        <end position="37"/>
    </location>
</feature>
<dbReference type="EMBL" id="QVPD01000004">
    <property type="protein sequence ID" value="RFP61101.1"/>
    <property type="molecule type" value="Genomic_DNA"/>
</dbReference>
<proteinExistence type="predicted"/>
<organism evidence="2 3">
    <name type="scientific">Cognatiluteimonas weifangensis</name>
    <dbReference type="NCBI Taxonomy" id="2303539"/>
    <lineage>
        <taxon>Bacteria</taxon>
        <taxon>Pseudomonadati</taxon>
        <taxon>Pseudomonadota</taxon>
        <taxon>Gammaproteobacteria</taxon>
        <taxon>Lysobacterales</taxon>
        <taxon>Lysobacteraceae</taxon>
        <taxon>Cognatiluteimonas</taxon>
    </lineage>
</organism>
<dbReference type="Pfam" id="PF07963">
    <property type="entry name" value="N_methyl"/>
    <property type="match status" value="1"/>
</dbReference>
<comment type="caution">
    <text evidence="2">The sequence shown here is derived from an EMBL/GenBank/DDBJ whole genome shotgun (WGS) entry which is preliminary data.</text>
</comment>
<sequence length="149" mass="15824">MIPTGSIGRRRVSGVGLIEVLIAVVILSFGMLGIAALQSTSLRNSQSALERSQAVVQTYAILDAMRANLAVARIGGYDLTALTCVVPKTGDLAATDLHDWIQALKRDLGAAACGQIKCGSLACRITVQWDDSRGTRGDARQQLVTETRL</sequence>
<dbReference type="NCBIfam" id="TIGR02523">
    <property type="entry name" value="type_IV_pilV"/>
    <property type="match status" value="1"/>
</dbReference>